<name>A0A2X2C8Y2_PSELU</name>
<dbReference type="Proteomes" id="UP000250443">
    <property type="component" value="Unassembled WGS sequence"/>
</dbReference>
<evidence type="ECO:0000313" key="2">
    <source>
        <dbReference type="Proteomes" id="UP000250443"/>
    </source>
</evidence>
<organism evidence="1 2">
    <name type="scientific">Pseudomonas luteola</name>
    <dbReference type="NCBI Taxonomy" id="47886"/>
    <lineage>
        <taxon>Bacteria</taxon>
        <taxon>Pseudomonadati</taxon>
        <taxon>Pseudomonadota</taxon>
        <taxon>Gammaproteobacteria</taxon>
        <taxon>Pseudomonadales</taxon>
        <taxon>Pseudomonadaceae</taxon>
        <taxon>Pseudomonas</taxon>
    </lineage>
</organism>
<sequence>MPYAYRYEAVRLKRLVCRNEPFWPYLSEALTLKLYNGVMYRGFNASRVIDEIALLEGATSSRQTNTKPATQFKGPHLGRFWHKHWTDSAFINKNLDIHWFGPHAEKKELLKREIEKACKTLGKDSVDDLVEDEIQGLASLVSHSVVHNGYASRRARNALTGEWLIYYIHNGQNYYLDIAVHCSRQDEPALLERLRASCEWEFPFAFS</sequence>
<dbReference type="AlphaFoldDB" id="A0A2X2C8Y2"/>
<dbReference type="EMBL" id="UAUF01000010">
    <property type="protein sequence ID" value="SPZ04982.1"/>
    <property type="molecule type" value="Genomic_DNA"/>
</dbReference>
<evidence type="ECO:0000313" key="1">
    <source>
        <dbReference type="EMBL" id="SPZ04982.1"/>
    </source>
</evidence>
<protein>
    <submittedName>
        <fullName evidence="1">Uncharacterized protein</fullName>
    </submittedName>
</protein>
<gene>
    <name evidence="1" type="ORF">NCTC11842_01503</name>
</gene>
<reference evidence="1 2" key="1">
    <citation type="submission" date="2018-06" db="EMBL/GenBank/DDBJ databases">
        <authorList>
            <consortium name="Pathogen Informatics"/>
            <person name="Doyle S."/>
        </authorList>
    </citation>
    <scope>NUCLEOTIDE SEQUENCE [LARGE SCALE GENOMIC DNA]</scope>
    <source>
        <strain evidence="1 2">NCTC11842</strain>
    </source>
</reference>
<proteinExistence type="predicted"/>
<accession>A0A2X2C8Y2</accession>